<dbReference type="Pfam" id="PF03406">
    <property type="entry name" value="Phage_fiber_2"/>
    <property type="match status" value="1"/>
</dbReference>
<proteinExistence type="predicted"/>
<protein>
    <submittedName>
        <fullName evidence="2">Tail fiber protein</fullName>
    </submittedName>
</protein>
<name>A0AAU8NI16_9BACL</name>
<evidence type="ECO:0000313" key="2">
    <source>
        <dbReference type="EMBL" id="XCP96129.1"/>
    </source>
</evidence>
<sequence>MYNKQEWKDEIPDLTKPILDPSTGKQKTDPQTGRPLFELVQEGTRITSTRLNTIEDGIDAAHTLVELLAKEIAGNFVAVVDGLMGLACTATGLKVTWTAGVAYVGGRRYEVTAGEMSLNPTQGQYLYVDVDGVVKKTTSQTTAKSGLSIFYVATDTGGVITAADQRVNVNLEEILKKIENLDLPDASLTVKGKVQLSNNIASQSQTVAATSKAVDDARTSAMSASLPRTGGSLTGPLRISSWGEVSASTGGYVLYGHNCYLDASGVVYRYRNTHETMGARGIVFRLGAGLEGAWMFDTGQVAVTAGASFTPRLKRILNTDDYNGIVQDYIRQPGYANTTGSGTAYAVTLNPVPASLLDGFGITIVPHVTNSAGVTLNVNGLGDIPLKKQDGSAYAAGEMLAGKPYSFRFIEKSFLADSGSKEVINGTTDYEVILNEDVNKGDFVRLVNTTIFTLSDRPPVSTIYSTRIKVSTDGKTLVASNGYNGSAGPVFNIGDNGELTPYTVSPNFTGGISGADVWGDYLAASVNYVLTIFKRTNGVYTKITGPDVPPPSMQSISNFTPDGKYLIVTLDSDTSPNWCMYKRNGDTFTKMPNVNIGRPGGTKMSPNGGFLGARLNGTKTVGLVKIGQDTLIPISQYELDSTLNVNHLEFTADSNNIIGATNGKPIVLSIKADGSLVRKDINDTMGGWTANMGYTLAASPDGKLAVASKRFKPNSVIGVIGIENDSFSIYPDAPISLNLEITYVAYSPDSKYIYIVTEANSADIKIHQLRAEKKVIATKVNGVNDLNGNADVLGIGYAKAAGKKGSLVSITRIF</sequence>
<dbReference type="InterPro" id="IPR015943">
    <property type="entry name" value="WD40/YVTN_repeat-like_dom_sf"/>
</dbReference>
<dbReference type="SUPFAM" id="SSF50969">
    <property type="entry name" value="YVTN repeat-like/Quinoprotein amine dehydrogenase"/>
    <property type="match status" value="1"/>
</dbReference>
<evidence type="ECO:0000256" key="1">
    <source>
        <dbReference type="SAM" id="MobiDB-lite"/>
    </source>
</evidence>
<dbReference type="RefSeq" id="WP_366294469.1">
    <property type="nucleotide sequence ID" value="NZ_CP159992.1"/>
</dbReference>
<dbReference type="InterPro" id="IPR011044">
    <property type="entry name" value="Quino_amine_DH_bsu"/>
</dbReference>
<reference evidence="2" key="1">
    <citation type="submission" date="2024-05" db="EMBL/GenBank/DDBJ databases">
        <title>Draft genome assemblies of 36 bacteria isolated from hibernating arctic ground squirrels.</title>
        <authorList>
            <person name="McKee H."/>
            <person name="Mullen L."/>
            <person name="Drown D.M."/>
            <person name="Duddleston K.N."/>
        </authorList>
    </citation>
    <scope>NUCLEOTIDE SEQUENCE</scope>
    <source>
        <strain evidence="2">AN1007</strain>
    </source>
</reference>
<dbReference type="GO" id="GO:0019062">
    <property type="term" value="P:virion attachment to host cell"/>
    <property type="evidence" value="ECO:0007669"/>
    <property type="project" value="InterPro"/>
</dbReference>
<organism evidence="2">
    <name type="scientific">Paenibacillus sp. AN1007</name>
    <dbReference type="NCBI Taxonomy" id="3151385"/>
    <lineage>
        <taxon>Bacteria</taxon>
        <taxon>Bacillati</taxon>
        <taxon>Bacillota</taxon>
        <taxon>Bacilli</taxon>
        <taxon>Bacillales</taxon>
        <taxon>Paenibacillaceae</taxon>
        <taxon>Paenibacillus</taxon>
    </lineage>
</organism>
<gene>
    <name evidence="2" type="ORF">ABXS70_05285</name>
</gene>
<dbReference type="Gene3D" id="2.130.10.10">
    <property type="entry name" value="YVTN repeat-like/Quinoprotein amine dehydrogenase"/>
    <property type="match status" value="1"/>
</dbReference>
<dbReference type="EMBL" id="CP159992">
    <property type="protein sequence ID" value="XCP96129.1"/>
    <property type="molecule type" value="Genomic_DNA"/>
</dbReference>
<dbReference type="InterPro" id="IPR005068">
    <property type="entry name" value="Phage_lambda_Stf-r2"/>
</dbReference>
<accession>A0AAU8NI16</accession>
<dbReference type="AlphaFoldDB" id="A0AAU8NI16"/>
<feature type="region of interest" description="Disordered" evidence="1">
    <location>
        <begin position="13"/>
        <end position="32"/>
    </location>
</feature>
<dbReference type="GO" id="GO:0046718">
    <property type="term" value="P:symbiont entry into host cell"/>
    <property type="evidence" value="ECO:0007669"/>
    <property type="project" value="InterPro"/>
</dbReference>